<feature type="region of interest" description="Disordered" evidence="1">
    <location>
        <begin position="1"/>
        <end position="42"/>
    </location>
</feature>
<evidence type="ECO:0000256" key="1">
    <source>
        <dbReference type="SAM" id="MobiDB-lite"/>
    </source>
</evidence>
<dbReference type="InterPro" id="IPR014756">
    <property type="entry name" value="Ig_E-set"/>
</dbReference>
<dbReference type="AlphaFoldDB" id="A0AAW0FH71"/>
<evidence type="ECO:0000313" key="2">
    <source>
        <dbReference type="EMBL" id="KAK7680398.1"/>
    </source>
</evidence>
<sequence length="445" mass="49387">MESSRQRIPQLPPYGQFMGQPSSSQQASHSGTSPPRRTDHSYTLTSSKNVAWAKLSVSSRARFPNHLPSFFEGEDITGSVDLNLEREESIKSVAVSVVGQITTSATDVYSFLHITDVLWDRAMGDPSQTSQGGSPTFSGKLRGEYTWPFTLKVPAHVTLPNPSGVQESWRIPPSFSEKLARVHIQYQLICHLRRGKFRVDSKIGTVIAFTPIIKPPSFPNARKLAYINNAPLPGPDMHPDIWESLPTVQLPGRIFRMRTIHPRLTLWLAKPLSYTRGSVIPCTMRIECPDAQALDLLAAPDALDIRLRRHISMGLADVSSTSTGAPSYAIEFEETAEDVKSAVWWPIRQGATYRALAGEIHLPRELKPSCCIGRFKLSYTIDIYPLQAVAFTTENEDIRSLQSRVVDLVTAYAPGPRPKVYCPSPPSYDDASSILSPSEMSFRPV</sequence>
<organism evidence="2 3">
    <name type="scientific">Cerrena zonata</name>
    <dbReference type="NCBI Taxonomy" id="2478898"/>
    <lineage>
        <taxon>Eukaryota</taxon>
        <taxon>Fungi</taxon>
        <taxon>Dikarya</taxon>
        <taxon>Basidiomycota</taxon>
        <taxon>Agaricomycotina</taxon>
        <taxon>Agaricomycetes</taxon>
        <taxon>Polyporales</taxon>
        <taxon>Cerrenaceae</taxon>
        <taxon>Cerrena</taxon>
    </lineage>
</organism>
<name>A0AAW0FH71_9APHY</name>
<evidence type="ECO:0000313" key="3">
    <source>
        <dbReference type="Proteomes" id="UP001385951"/>
    </source>
</evidence>
<dbReference type="Proteomes" id="UP001385951">
    <property type="component" value="Unassembled WGS sequence"/>
</dbReference>
<accession>A0AAW0FH71</accession>
<feature type="compositionally biased region" description="Low complexity" evidence="1">
    <location>
        <begin position="20"/>
        <end position="33"/>
    </location>
</feature>
<dbReference type="SUPFAM" id="SSF81296">
    <property type="entry name" value="E set domains"/>
    <property type="match status" value="1"/>
</dbReference>
<evidence type="ECO:0008006" key="4">
    <source>
        <dbReference type="Google" id="ProtNLM"/>
    </source>
</evidence>
<protein>
    <recommendedName>
        <fullName evidence="4">Arrestin-like N-terminal domain-containing protein</fullName>
    </recommendedName>
</protein>
<reference evidence="2 3" key="1">
    <citation type="submission" date="2022-09" db="EMBL/GenBank/DDBJ databases">
        <authorList>
            <person name="Palmer J.M."/>
        </authorList>
    </citation>
    <scope>NUCLEOTIDE SEQUENCE [LARGE SCALE GENOMIC DNA]</scope>
    <source>
        <strain evidence="2 3">DSM 7382</strain>
    </source>
</reference>
<gene>
    <name evidence="2" type="ORF">QCA50_016638</name>
</gene>
<comment type="caution">
    <text evidence="2">The sequence shown here is derived from an EMBL/GenBank/DDBJ whole genome shotgun (WGS) entry which is preliminary data.</text>
</comment>
<feature type="region of interest" description="Disordered" evidence="1">
    <location>
        <begin position="426"/>
        <end position="445"/>
    </location>
</feature>
<proteinExistence type="predicted"/>
<dbReference type="InterPro" id="IPR014752">
    <property type="entry name" value="Arrestin-like_C"/>
</dbReference>
<keyword evidence="3" id="KW-1185">Reference proteome</keyword>
<dbReference type="Gene3D" id="2.60.40.640">
    <property type="match status" value="1"/>
</dbReference>
<dbReference type="EMBL" id="JASBNA010000050">
    <property type="protein sequence ID" value="KAK7680398.1"/>
    <property type="molecule type" value="Genomic_DNA"/>
</dbReference>